<dbReference type="PANTHER" id="PTHR35307:SF3">
    <property type="entry name" value="DUF4220 DOMAIN-CONTAINING PROTEIN"/>
    <property type="match status" value="1"/>
</dbReference>
<keyword evidence="3" id="KW-1185">Reference proteome</keyword>
<dbReference type="Proteomes" id="UP001632038">
    <property type="component" value="Unassembled WGS sequence"/>
</dbReference>
<feature type="transmembrane region" description="Helical" evidence="1">
    <location>
        <begin position="175"/>
        <end position="198"/>
    </location>
</feature>
<name>A0ABD3DJY8_9LAMI</name>
<dbReference type="EMBL" id="JAVIJP010000016">
    <property type="protein sequence ID" value="KAL3642342.1"/>
    <property type="molecule type" value="Genomic_DNA"/>
</dbReference>
<feature type="transmembrane region" description="Helical" evidence="1">
    <location>
        <begin position="134"/>
        <end position="155"/>
    </location>
</feature>
<keyword evidence="1" id="KW-1133">Transmembrane helix</keyword>
<evidence type="ECO:0000256" key="1">
    <source>
        <dbReference type="SAM" id="Phobius"/>
    </source>
</evidence>
<feature type="transmembrane region" description="Helical" evidence="1">
    <location>
        <begin position="249"/>
        <end position="272"/>
    </location>
</feature>
<proteinExistence type="predicted"/>
<feature type="transmembrane region" description="Helical" evidence="1">
    <location>
        <begin position="103"/>
        <end position="122"/>
    </location>
</feature>
<feature type="transmembrane region" description="Helical" evidence="1">
    <location>
        <begin position="292"/>
        <end position="313"/>
    </location>
</feature>
<dbReference type="PANTHER" id="PTHR35307">
    <property type="entry name" value="PROTEIN, PUTATIVE-RELATED"/>
    <property type="match status" value="1"/>
</dbReference>
<organism evidence="2 3">
    <name type="scientific">Castilleja foliolosa</name>
    <dbReference type="NCBI Taxonomy" id="1961234"/>
    <lineage>
        <taxon>Eukaryota</taxon>
        <taxon>Viridiplantae</taxon>
        <taxon>Streptophyta</taxon>
        <taxon>Embryophyta</taxon>
        <taxon>Tracheophyta</taxon>
        <taxon>Spermatophyta</taxon>
        <taxon>Magnoliopsida</taxon>
        <taxon>eudicotyledons</taxon>
        <taxon>Gunneridae</taxon>
        <taxon>Pentapetalae</taxon>
        <taxon>asterids</taxon>
        <taxon>lamiids</taxon>
        <taxon>Lamiales</taxon>
        <taxon>Orobanchaceae</taxon>
        <taxon>Pedicularideae</taxon>
        <taxon>Castillejinae</taxon>
        <taxon>Castilleja</taxon>
    </lineage>
</organism>
<sequence>MASSNYTQYHTFDQWRNFFINYYNIDIQEKLDSPMPWIGMYIAAASAACVVAMAADTVNALRKKKLWFPCKYFSLNAFSLTVLAVSTKLLVDLTGRMMGTNAKLARVSSLVLMTTAMANFMVSLGSMDNNEIMLNLAALGILVITIAANVSIHIVQTQDYRPAKLTFGERLISTVSMLILILILCSSAVMVQTAKRYIESQYKQMHKRMSNEQAKHFRKLTADELRVAVRRYWVMAESGSPQFVIARSVTCVTSGLVCLLMSLTLLEAHIRIPLVHRDVSRTSSNYKWSIDWILYIQSIGVALGTIAPLLRWFDSARFKSTMIGHKSFTDEFKVEAYWTQSLKHLRDSPLPLKTGHQKLRKTLHDAKGLLLNFCILVQILMVRASKLVLLVSAVFVKGLLFCFSHFEKLKIHDSRESGDSNDLSEYVLRLEDEAELSKTILTNICDEVDNLIRIGKKKQSKNLIELLHKSVNFNGVREFDSSEIQSLSSQEPPNCWSLPVVTLTSIAISLPNITHCKSKRLFAAVNEGLYFARLIQKTLDSNGELESIRKAVDVVWVGVELYNKWQDEDLKAAGRTQKEMLQTLSNNAEKTVKNFTTGTNFLVQDPLNWPAKVIAANSMYRITQTIQLAHDDDHPQTDVELFERLSIIISDILAACFTNLARVIMLKCHSNDIKEREKSIRQAAVLLGESEEILETVRELPNVDPERAASIEGWRAFFLEHDVENPVDSVSATFTQTIGGDISIELERY</sequence>
<feature type="transmembrane region" description="Helical" evidence="1">
    <location>
        <begin position="73"/>
        <end position="91"/>
    </location>
</feature>
<keyword evidence="1" id="KW-0472">Membrane</keyword>
<feature type="transmembrane region" description="Helical" evidence="1">
    <location>
        <begin position="38"/>
        <end position="61"/>
    </location>
</feature>
<gene>
    <name evidence="2" type="ORF">CASFOL_013157</name>
</gene>
<accession>A0ABD3DJY8</accession>
<dbReference type="AlphaFoldDB" id="A0ABD3DJY8"/>
<keyword evidence="1" id="KW-0812">Transmembrane</keyword>
<evidence type="ECO:0000313" key="3">
    <source>
        <dbReference type="Proteomes" id="UP001632038"/>
    </source>
</evidence>
<reference evidence="3" key="1">
    <citation type="journal article" date="2024" name="IScience">
        <title>Strigolactones Initiate the Formation of Haustorium-like Structures in Castilleja.</title>
        <authorList>
            <person name="Buerger M."/>
            <person name="Peterson D."/>
            <person name="Chory J."/>
        </authorList>
    </citation>
    <scope>NUCLEOTIDE SEQUENCE [LARGE SCALE GENOMIC DNA]</scope>
</reference>
<feature type="transmembrane region" description="Helical" evidence="1">
    <location>
        <begin position="362"/>
        <end position="381"/>
    </location>
</feature>
<protein>
    <submittedName>
        <fullName evidence="2">Uncharacterized protein</fullName>
    </submittedName>
</protein>
<evidence type="ECO:0000313" key="2">
    <source>
        <dbReference type="EMBL" id="KAL3642342.1"/>
    </source>
</evidence>
<comment type="caution">
    <text evidence="2">The sequence shown here is derived from an EMBL/GenBank/DDBJ whole genome shotgun (WGS) entry which is preliminary data.</text>
</comment>